<dbReference type="GO" id="GO:0006353">
    <property type="term" value="P:DNA-templated transcription termination"/>
    <property type="evidence" value="ECO:0007669"/>
    <property type="project" value="UniProtKB-UniRule"/>
</dbReference>
<evidence type="ECO:0000313" key="8">
    <source>
        <dbReference type="EMBL" id="KRM91091.1"/>
    </source>
</evidence>
<comment type="similarity">
    <text evidence="1 6">Belongs to the NusB family.</text>
</comment>
<dbReference type="NCBIfam" id="NF001223">
    <property type="entry name" value="PRK00202.1-1"/>
    <property type="match status" value="1"/>
</dbReference>
<evidence type="ECO:0000256" key="5">
    <source>
        <dbReference type="ARBA" id="ARBA00023163"/>
    </source>
</evidence>
<dbReference type="SUPFAM" id="SSF48013">
    <property type="entry name" value="NusB-like"/>
    <property type="match status" value="1"/>
</dbReference>
<dbReference type="NCBIfam" id="TIGR01951">
    <property type="entry name" value="nusB"/>
    <property type="match status" value="1"/>
</dbReference>
<sequence>MSRHDMRKTAFQMLFAMESNNDVEINEVYYQVRDNEDELEQIPSYVRTLVVGTNEKKAELDTIIQKYLGKSWTLSRLNKTDVIILRLAIFEIQNIDDVPGRVALDEALELTKEFSDEKSRRFVNGVLSNLVK</sequence>
<keyword evidence="9" id="KW-1185">Reference proteome</keyword>
<accession>A0A0R2CTX0</accession>
<dbReference type="InterPro" id="IPR035926">
    <property type="entry name" value="NusB-like_sf"/>
</dbReference>
<keyword evidence="4 6" id="KW-0805">Transcription regulation</keyword>
<dbReference type="InterPro" id="IPR011605">
    <property type="entry name" value="NusB_fam"/>
</dbReference>
<dbReference type="AlphaFoldDB" id="A0A0R2CTX0"/>
<dbReference type="GO" id="GO:0003723">
    <property type="term" value="F:RNA binding"/>
    <property type="evidence" value="ECO:0007669"/>
    <property type="project" value="UniProtKB-UniRule"/>
</dbReference>
<evidence type="ECO:0000256" key="1">
    <source>
        <dbReference type="ARBA" id="ARBA00005952"/>
    </source>
</evidence>
<keyword evidence="5 6" id="KW-0804">Transcription</keyword>
<dbReference type="OrthoDB" id="9811381at2"/>
<gene>
    <name evidence="6" type="primary">nusB</name>
    <name evidence="8" type="ORF">FC80_GL001088</name>
</gene>
<evidence type="ECO:0000259" key="7">
    <source>
        <dbReference type="Pfam" id="PF01029"/>
    </source>
</evidence>
<dbReference type="PANTHER" id="PTHR11078:SF3">
    <property type="entry name" value="ANTITERMINATION NUSB DOMAIN-CONTAINING PROTEIN"/>
    <property type="match status" value="1"/>
</dbReference>
<dbReference type="Gene3D" id="1.10.940.10">
    <property type="entry name" value="NusB-like"/>
    <property type="match status" value="1"/>
</dbReference>
<keyword evidence="3 6" id="KW-0694">RNA-binding</keyword>
<dbReference type="GO" id="GO:0005829">
    <property type="term" value="C:cytosol"/>
    <property type="evidence" value="ECO:0007669"/>
    <property type="project" value="TreeGrafter"/>
</dbReference>
<dbReference type="Pfam" id="PF01029">
    <property type="entry name" value="NusB"/>
    <property type="match status" value="1"/>
</dbReference>
<dbReference type="InterPro" id="IPR006027">
    <property type="entry name" value="NusB_RsmB_TIM44"/>
</dbReference>
<dbReference type="PANTHER" id="PTHR11078">
    <property type="entry name" value="N UTILIZATION SUBSTANCE PROTEIN B-RELATED"/>
    <property type="match status" value="1"/>
</dbReference>
<protein>
    <recommendedName>
        <fullName evidence="6">Transcription antitermination protein NusB</fullName>
    </recommendedName>
    <alternativeName>
        <fullName evidence="6">Antitermination factor NusB</fullName>
    </alternativeName>
</protein>
<dbReference type="GO" id="GO:0031564">
    <property type="term" value="P:transcription antitermination"/>
    <property type="evidence" value="ECO:0007669"/>
    <property type="project" value="UniProtKB-KW"/>
</dbReference>
<dbReference type="STRING" id="1423729.FC80_GL001088"/>
<comment type="caution">
    <text evidence="8">The sequence shown here is derived from an EMBL/GenBank/DDBJ whole genome shotgun (WGS) entry which is preliminary data.</text>
</comment>
<organism evidence="8 9">
    <name type="scientific">Liquorilactobacillus cacaonum DSM 21116</name>
    <dbReference type="NCBI Taxonomy" id="1423729"/>
    <lineage>
        <taxon>Bacteria</taxon>
        <taxon>Bacillati</taxon>
        <taxon>Bacillota</taxon>
        <taxon>Bacilli</taxon>
        <taxon>Lactobacillales</taxon>
        <taxon>Lactobacillaceae</taxon>
        <taxon>Liquorilactobacillus</taxon>
    </lineage>
</organism>
<dbReference type="Proteomes" id="UP000051131">
    <property type="component" value="Unassembled WGS sequence"/>
</dbReference>
<dbReference type="EMBL" id="AYZE01000014">
    <property type="protein sequence ID" value="KRM91091.1"/>
    <property type="molecule type" value="Genomic_DNA"/>
</dbReference>
<evidence type="ECO:0000256" key="2">
    <source>
        <dbReference type="ARBA" id="ARBA00022814"/>
    </source>
</evidence>
<evidence type="ECO:0000313" key="9">
    <source>
        <dbReference type="Proteomes" id="UP000051131"/>
    </source>
</evidence>
<evidence type="ECO:0000256" key="3">
    <source>
        <dbReference type="ARBA" id="ARBA00022884"/>
    </source>
</evidence>
<keyword evidence="2 6" id="KW-0889">Transcription antitermination</keyword>
<feature type="domain" description="NusB/RsmB/TIM44" evidence="7">
    <location>
        <begin position="5"/>
        <end position="132"/>
    </location>
</feature>
<dbReference type="HAMAP" id="MF_00073">
    <property type="entry name" value="NusB"/>
    <property type="match status" value="1"/>
</dbReference>
<comment type="function">
    <text evidence="6">Involved in transcription antitermination. Required for transcription of ribosomal RNA (rRNA) genes. Binds specifically to the boxA antiterminator sequence of the ribosomal RNA (rrn) operons.</text>
</comment>
<name>A0A0R2CTX0_9LACO</name>
<dbReference type="PATRIC" id="fig|1423729.3.peg.1102"/>
<dbReference type="RefSeq" id="WP_057829294.1">
    <property type="nucleotide sequence ID" value="NZ_AYZE01000014.1"/>
</dbReference>
<evidence type="ECO:0000256" key="4">
    <source>
        <dbReference type="ARBA" id="ARBA00023015"/>
    </source>
</evidence>
<evidence type="ECO:0000256" key="6">
    <source>
        <dbReference type="HAMAP-Rule" id="MF_00073"/>
    </source>
</evidence>
<reference evidence="8 9" key="1">
    <citation type="journal article" date="2015" name="Genome Announc.">
        <title>Expanding the biotechnology potential of lactobacilli through comparative genomics of 213 strains and associated genera.</title>
        <authorList>
            <person name="Sun Z."/>
            <person name="Harris H.M."/>
            <person name="McCann A."/>
            <person name="Guo C."/>
            <person name="Argimon S."/>
            <person name="Zhang W."/>
            <person name="Yang X."/>
            <person name="Jeffery I.B."/>
            <person name="Cooney J.C."/>
            <person name="Kagawa T.F."/>
            <person name="Liu W."/>
            <person name="Song Y."/>
            <person name="Salvetti E."/>
            <person name="Wrobel A."/>
            <person name="Rasinkangas P."/>
            <person name="Parkhill J."/>
            <person name="Rea M.C."/>
            <person name="O'Sullivan O."/>
            <person name="Ritari J."/>
            <person name="Douillard F.P."/>
            <person name="Paul Ross R."/>
            <person name="Yang R."/>
            <person name="Briner A.E."/>
            <person name="Felis G.E."/>
            <person name="de Vos W.M."/>
            <person name="Barrangou R."/>
            <person name="Klaenhammer T.R."/>
            <person name="Caufield P.W."/>
            <person name="Cui Y."/>
            <person name="Zhang H."/>
            <person name="O'Toole P.W."/>
        </authorList>
    </citation>
    <scope>NUCLEOTIDE SEQUENCE [LARGE SCALE GENOMIC DNA]</scope>
    <source>
        <strain evidence="8 9">DSM 21116</strain>
    </source>
</reference>
<proteinExistence type="inferred from homology"/>